<evidence type="ECO:0000259" key="3">
    <source>
        <dbReference type="Pfam" id="PF15983"/>
    </source>
</evidence>
<sequence length="217" mass="24336">MKSIYMVTILLVTVFGMSACSSKQSKEVSKTTSEGSFISQQSSTSQNNSSTKSQTSSSKATTTDESSSTIQTEIKWNSEKKFRLAEFMSAWGKEMNQNYSQYDPTHNVDFYGLSLPFSVLNDNTAWKATINNQPIDLRWSETGEGEGEGEGDYLLVDVYSDFGTKNTFENHVYFFVLKAGRPLVLYTGQNQGNTNHYLHLKETENNELKNAFARIVG</sequence>
<feature type="domain" description="DUF4767" evidence="3">
    <location>
        <begin position="75"/>
        <end position="216"/>
    </location>
</feature>
<keyword evidence="2" id="KW-0732">Signal</keyword>
<name>A0A161U1N7_LACLC</name>
<comment type="caution">
    <text evidence="4">The sequence shown here is derived from an EMBL/GenBank/DDBJ whole genome shotgun (WGS) entry which is preliminary data.</text>
</comment>
<dbReference type="AlphaFoldDB" id="A0A161U1N7"/>
<dbReference type="Pfam" id="PF15983">
    <property type="entry name" value="DUF4767"/>
    <property type="match status" value="1"/>
</dbReference>
<dbReference type="Proteomes" id="UP000076519">
    <property type="component" value="Unassembled WGS sequence"/>
</dbReference>
<gene>
    <name evidence="4" type="ORF">AB996_0645</name>
</gene>
<proteinExistence type="predicted"/>
<dbReference type="InterPro" id="IPR031927">
    <property type="entry name" value="DUF4767"/>
</dbReference>
<feature type="region of interest" description="Disordered" evidence="1">
    <location>
        <begin position="31"/>
        <end position="72"/>
    </location>
</feature>
<dbReference type="PROSITE" id="PS51257">
    <property type="entry name" value="PROKAR_LIPOPROTEIN"/>
    <property type="match status" value="1"/>
</dbReference>
<evidence type="ECO:0000313" key="4">
    <source>
        <dbReference type="EMBL" id="KZK07639.1"/>
    </source>
</evidence>
<reference evidence="4 5" key="1">
    <citation type="submission" date="2015-08" db="EMBL/GenBank/DDBJ databases">
        <title>Draft Genome Sequences of 11 Lactococcus lactis subspecies cremoris strains.</title>
        <authorList>
            <person name="Wels M."/>
            <person name="Backus L."/>
            <person name="Boekhorst J."/>
            <person name="Dijkstra A."/>
            <person name="Beerthuizen M."/>
            <person name="Siezen R."/>
            <person name="Bachmann H."/>
            <person name="Van Hijum S."/>
        </authorList>
    </citation>
    <scope>NUCLEOTIDE SEQUENCE [LARGE SCALE GENOMIC DNA]</scope>
    <source>
        <strain evidence="4 5">KW10</strain>
    </source>
</reference>
<evidence type="ECO:0000256" key="2">
    <source>
        <dbReference type="SAM" id="SignalP"/>
    </source>
</evidence>
<dbReference type="PATRIC" id="fig|1359.32.peg.2017"/>
<accession>A0A161U1N7</accession>
<feature type="chain" id="PRO_5007828167" description="DUF4767 domain-containing protein" evidence="2">
    <location>
        <begin position="26"/>
        <end position="217"/>
    </location>
</feature>
<feature type="signal peptide" evidence="2">
    <location>
        <begin position="1"/>
        <end position="25"/>
    </location>
</feature>
<evidence type="ECO:0000313" key="5">
    <source>
        <dbReference type="Proteomes" id="UP000076519"/>
    </source>
</evidence>
<protein>
    <recommendedName>
        <fullName evidence="3">DUF4767 domain-containing protein</fullName>
    </recommendedName>
</protein>
<organism evidence="4 5">
    <name type="scientific">Lactococcus lactis subsp. cremoris</name>
    <name type="common">Streptococcus cremoris</name>
    <dbReference type="NCBI Taxonomy" id="1359"/>
    <lineage>
        <taxon>Bacteria</taxon>
        <taxon>Bacillati</taxon>
        <taxon>Bacillota</taxon>
        <taxon>Bacilli</taxon>
        <taxon>Lactobacillales</taxon>
        <taxon>Streptococcaceae</taxon>
        <taxon>Lactococcus</taxon>
    </lineage>
</organism>
<evidence type="ECO:0000256" key="1">
    <source>
        <dbReference type="SAM" id="MobiDB-lite"/>
    </source>
</evidence>
<dbReference type="RefSeq" id="WP_063281345.1">
    <property type="nucleotide sequence ID" value="NZ_LIYF01000011.1"/>
</dbReference>
<feature type="compositionally biased region" description="Low complexity" evidence="1">
    <location>
        <begin position="39"/>
        <end position="63"/>
    </location>
</feature>
<dbReference type="EMBL" id="LIYF01000011">
    <property type="protein sequence ID" value="KZK07639.1"/>
    <property type="molecule type" value="Genomic_DNA"/>
</dbReference>